<dbReference type="InterPro" id="IPR032675">
    <property type="entry name" value="LRR_dom_sf"/>
</dbReference>
<dbReference type="KEGG" id="ccin:107273297"/>
<evidence type="ECO:0000313" key="8">
    <source>
        <dbReference type="Proteomes" id="UP000694920"/>
    </source>
</evidence>
<reference evidence="9" key="1">
    <citation type="submission" date="2025-08" db="UniProtKB">
        <authorList>
            <consortium name="RefSeq"/>
        </authorList>
    </citation>
    <scope>IDENTIFICATION</scope>
</reference>
<feature type="domain" description="U2A'/phosphoprotein 32 family A C-terminal" evidence="7">
    <location>
        <begin position="155"/>
        <end position="173"/>
    </location>
</feature>
<proteinExistence type="predicted"/>
<dbReference type="AlphaFoldDB" id="A0AAJ7RTH0"/>
<dbReference type="InterPro" id="IPR001611">
    <property type="entry name" value="Leu-rich_rpt"/>
</dbReference>
<dbReference type="Pfam" id="PF14580">
    <property type="entry name" value="LRR_9"/>
    <property type="match status" value="1"/>
</dbReference>
<keyword evidence="3" id="KW-0963">Cytoplasm</keyword>
<keyword evidence="5" id="KW-0677">Repeat</keyword>
<evidence type="ECO:0000256" key="6">
    <source>
        <dbReference type="SAM" id="MobiDB-lite"/>
    </source>
</evidence>
<feature type="compositionally biased region" description="Polar residues" evidence="6">
    <location>
        <begin position="1"/>
        <end position="10"/>
    </location>
</feature>
<protein>
    <recommendedName>
        <fullName evidence="2">Leucine-rich repeat-containing protein 51</fullName>
    </recommendedName>
</protein>
<keyword evidence="4" id="KW-0433">Leucine-rich repeat</keyword>
<dbReference type="SMART" id="SM00446">
    <property type="entry name" value="LRRcap"/>
    <property type="match status" value="1"/>
</dbReference>
<evidence type="ECO:0000256" key="5">
    <source>
        <dbReference type="ARBA" id="ARBA00022737"/>
    </source>
</evidence>
<organism evidence="8 9">
    <name type="scientific">Cephus cinctus</name>
    <name type="common">Wheat stem sawfly</name>
    <dbReference type="NCBI Taxonomy" id="211228"/>
    <lineage>
        <taxon>Eukaryota</taxon>
        <taxon>Metazoa</taxon>
        <taxon>Ecdysozoa</taxon>
        <taxon>Arthropoda</taxon>
        <taxon>Hexapoda</taxon>
        <taxon>Insecta</taxon>
        <taxon>Pterygota</taxon>
        <taxon>Neoptera</taxon>
        <taxon>Endopterygota</taxon>
        <taxon>Hymenoptera</taxon>
        <taxon>Cephoidea</taxon>
        <taxon>Cephidae</taxon>
        <taxon>Cephus</taxon>
    </lineage>
</organism>
<comment type="subcellular location">
    <subcellularLocation>
        <location evidence="1">Cytoplasm</location>
    </subcellularLocation>
</comment>
<dbReference type="InterPro" id="IPR003603">
    <property type="entry name" value="U2A'_phosphoprotein32A_C"/>
</dbReference>
<feature type="region of interest" description="Disordered" evidence="6">
    <location>
        <begin position="1"/>
        <end position="28"/>
    </location>
</feature>
<evidence type="ECO:0000256" key="2">
    <source>
        <dbReference type="ARBA" id="ARBA00014223"/>
    </source>
</evidence>
<keyword evidence="8" id="KW-1185">Reference proteome</keyword>
<dbReference type="RefSeq" id="XP_024946409.1">
    <property type="nucleotide sequence ID" value="XM_025090641.1"/>
</dbReference>
<evidence type="ECO:0000313" key="9">
    <source>
        <dbReference type="RefSeq" id="XP_024946409.1"/>
    </source>
</evidence>
<name>A0AAJ7RTH0_CEPCN</name>
<evidence type="ECO:0000256" key="1">
    <source>
        <dbReference type="ARBA" id="ARBA00004496"/>
    </source>
</evidence>
<evidence type="ECO:0000259" key="7">
    <source>
        <dbReference type="SMART" id="SM00446"/>
    </source>
</evidence>
<dbReference type="PANTHER" id="PTHR46545">
    <property type="entry name" value="LEUCINE-RICH REPEAT-CONTAINING PROTEIN 51"/>
    <property type="match status" value="1"/>
</dbReference>
<dbReference type="SUPFAM" id="SSF52058">
    <property type="entry name" value="L domain-like"/>
    <property type="match status" value="1"/>
</dbReference>
<dbReference type="GeneID" id="107273297"/>
<dbReference type="Proteomes" id="UP000694920">
    <property type="component" value="Unplaced"/>
</dbReference>
<evidence type="ECO:0000256" key="4">
    <source>
        <dbReference type="ARBA" id="ARBA00022614"/>
    </source>
</evidence>
<dbReference type="PANTHER" id="PTHR46545:SF1">
    <property type="entry name" value="LEUCINE-RICH REPEAT-CONTAINING PROTEIN 51"/>
    <property type="match status" value="1"/>
</dbReference>
<dbReference type="GO" id="GO:0005737">
    <property type="term" value="C:cytoplasm"/>
    <property type="evidence" value="ECO:0007669"/>
    <property type="project" value="UniProtKB-SubCell"/>
</dbReference>
<accession>A0AAJ7RTH0</accession>
<evidence type="ECO:0000256" key="3">
    <source>
        <dbReference type="ARBA" id="ARBA00022490"/>
    </source>
</evidence>
<sequence>MSSDKAATKTSHYRRNEREEADFGPPMDLSFKKATNMDDLAKETARSIRTGKIPLRSSNKRFLTSTLWLNNNSLSSMSNLDNLVNQILDDSSRLAWLDLSFNNLTEIGDEITAFRQLKILYLHGNQLANIGQITKLRKLRVLRNLTLHGNPIEHENSYRVFVIMALPQLKKLDFSTIIPEEKLKAAPPGFFKVISSNITT</sequence>
<dbReference type="Gene3D" id="3.80.10.10">
    <property type="entry name" value="Ribonuclease Inhibitor"/>
    <property type="match status" value="1"/>
</dbReference>
<gene>
    <name evidence="9" type="primary">LOC107273297</name>
</gene>
<dbReference type="PROSITE" id="PS51450">
    <property type="entry name" value="LRR"/>
    <property type="match status" value="3"/>
</dbReference>